<dbReference type="Proteomes" id="UP001597180">
    <property type="component" value="Unassembled WGS sequence"/>
</dbReference>
<keyword evidence="1" id="KW-0378">Hydrolase</keyword>
<dbReference type="Pfam" id="PF08282">
    <property type="entry name" value="Hydrolase_3"/>
    <property type="match status" value="1"/>
</dbReference>
<accession>A0ABW3UG17</accession>
<dbReference type="InterPro" id="IPR023214">
    <property type="entry name" value="HAD_sf"/>
</dbReference>
<organism evidence="1 2">
    <name type="scientific">Paenibacillus vulneris</name>
    <dbReference type="NCBI Taxonomy" id="1133364"/>
    <lineage>
        <taxon>Bacteria</taxon>
        <taxon>Bacillati</taxon>
        <taxon>Bacillota</taxon>
        <taxon>Bacilli</taxon>
        <taxon>Bacillales</taxon>
        <taxon>Paenibacillaceae</taxon>
        <taxon>Paenibacillus</taxon>
    </lineage>
</organism>
<dbReference type="Gene3D" id="3.40.50.1000">
    <property type="entry name" value="HAD superfamily/HAD-like"/>
    <property type="match status" value="1"/>
</dbReference>
<dbReference type="PANTHER" id="PTHR10000:SF55">
    <property type="entry name" value="5-AMINO-6-(5-PHOSPHO-D-RIBITYLAMINO)URACIL PHOSPHATASE YCSE"/>
    <property type="match status" value="1"/>
</dbReference>
<sequence>MPQVRLLALDLDGTTLTEDKTITEETKAWIHRAVEAGVKVIFATGRGTQTAKTFWEELELQTPMVLVNGAEVWERPEVLAKRVYIDRDHVLRLQQLAVEWGAHYWGYSVESLTSKRNWTEQMFERDWMKFGIRHDDLDTIQRLRDIIESWGTLEITRSAAVNIEISPKGISKESGVRIVCEQLGIGMEQVMAIGDNMNDFRLIQAAGLGVAMGNADEELKRAAHAVTDTNERDGVAKAIQKHIFQLAL</sequence>
<evidence type="ECO:0000313" key="1">
    <source>
        <dbReference type="EMBL" id="MFD1219912.1"/>
    </source>
</evidence>
<dbReference type="PROSITE" id="PS01229">
    <property type="entry name" value="COF_2"/>
    <property type="match status" value="1"/>
</dbReference>
<protein>
    <submittedName>
        <fullName evidence="1">Cof-type HAD-IIB family hydrolase</fullName>
        <ecNumber evidence="1">3.1.3.-</ecNumber>
    </submittedName>
</protein>
<dbReference type="InterPro" id="IPR006379">
    <property type="entry name" value="HAD-SF_hydro_IIB"/>
</dbReference>
<dbReference type="EMBL" id="JBHTLU010000012">
    <property type="protein sequence ID" value="MFD1219912.1"/>
    <property type="molecule type" value="Genomic_DNA"/>
</dbReference>
<keyword evidence="2" id="KW-1185">Reference proteome</keyword>
<dbReference type="CDD" id="cd07516">
    <property type="entry name" value="HAD_Pase"/>
    <property type="match status" value="1"/>
</dbReference>
<dbReference type="SUPFAM" id="SSF56784">
    <property type="entry name" value="HAD-like"/>
    <property type="match status" value="1"/>
</dbReference>
<dbReference type="InterPro" id="IPR036412">
    <property type="entry name" value="HAD-like_sf"/>
</dbReference>
<reference evidence="2" key="1">
    <citation type="journal article" date="2019" name="Int. J. Syst. Evol. Microbiol.">
        <title>The Global Catalogue of Microorganisms (GCM) 10K type strain sequencing project: providing services to taxonomists for standard genome sequencing and annotation.</title>
        <authorList>
            <consortium name="The Broad Institute Genomics Platform"/>
            <consortium name="The Broad Institute Genome Sequencing Center for Infectious Disease"/>
            <person name="Wu L."/>
            <person name="Ma J."/>
        </authorList>
    </citation>
    <scope>NUCLEOTIDE SEQUENCE [LARGE SCALE GENOMIC DNA]</scope>
    <source>
        <strain evidence="2">CCUG 53270</strain>
    </source>
</reference>
<dbReference type="RefSeq" id="WP_345594415.1">
    <property type="nucleotide sequence ID" value="NZ_BAABJG010000055.1"/>
</dbReference>
<dbReference type="PANTHER" id="PTHR10000">
    <property type="entry name" value="PHOSPHOSERINE PHOSPHATASE"/>
    <property type="match status" value="1"/>
</dbReference>
<dbReference type="NCBIfam" id="TIGR01484">
    <property type="entry name" value="HAD-SF-IIB"/>
    <property type="match status" value="1"/>
</dbReference>
<proteinExistence type="predicted"/>
<gene>
    <name evidence="1" type="ORF">ACFQ4B_07265</name>
</gene>
<name>A0ABW3UG17_9BACL</name>
<comment type="caution">
    <text evidence="1">The sequence shown here is derived from an EMBL/GenBank/DDBJ whole genome shotgun (WGS) entry which is preliminary data.</text>
</comment>
<dbReference type="Gene3D" id="3.30.1240.10">
    <property type="match status" value="1"/>
</dbReference>
<evidence type="ECO:0000313" key="2">
    <source>
        <dbReference type="Proteomes" id="UP001597180"/>
    </source>
</evidence>
<dbReference type="SFLD" id="SFLDS00003">
    <property type="entry name" value="Haloacid_Dehalogenase"/>
    <property type="match status" value="1"/>
</dbReference>
<dbReference type="GO" id="GO:0016787">
    <property type="term" value="F:hydrolase activity"/>
    <property type="evidence" value="ECO:0007669"/>
    <property type="project" value="UniProtKB-KW"/>
</dbReference>
<dbReference type="SFLD" id="SFLDG01140">
    <property type="entry name" value="C2.B:_Phosphomannomutase_and_P"/>
    <property type="match status" value="1"/>
</dbReference>
<dbReference type="EC" id="3.1.3.-" evidence="1"/>